<dbReference type="Gene3D" id="3.90.230.10">
    <property type="entry name" value="Creatinase/methionine aminopeptidase superfamily"/>
    <property type="match status" value="1"/>
</dbReference>
<dbReference type="SMART" id="SM01011">
    <property type="entry name" value="AMP_N"/>
    <property type="match status" value="1"/>
</dbReference>
<keyword evidence="7" id="KW-0645">Protease</keyword>
<dbReference type="EC" id="3.4.11.9" evidence="5"/>
<organism evidence="17 18">
    <name type="scientific">Schizothecium vesticola</name>
    <dbReference type="NCBI Taxonomy" id="314040"/>
    <lineage>
        <taxon>Eukaryota</taxon>
        <taxon>Fungi</taxon>
        <taxon>Dikarya</taxon>
        <taxon>Ascomycota</taxon>
        <taxon>Pezizomycotina</taxon>
        <taxon>Sordariomycetes</taxon>
        <taxon>Sordariomycetidae</taxon>
        <taxon>Sordariales</taxon>
        <taxon>Schizotheciaceae</taxon>
        <taxon>Schizothecium</taxon>
    </lineage>
</organism>
<dbReference type="EMBL" id="JAUKUD010000007">
    <property type="protein sequence ID" value="KAK0738213.1"/>
    <property type="molecule type" value="Genomic_DNA"/>
</dbReference>
<dbReference type="GO" id="GO:0070006">
    <property type="term" value="F:metalloaminopeptidase activity"/>
    <property type="evidence" value="ECO:0007669"/>
    <property type="project" value="InterPro"/>
</dbReference>
<dbReference type="InterPro" id="IPR001131">
    <property type="entry name" value="Peptidase_M24B_aminopep-P_CS"/>
</dbReference>
<evidence type="ECO:0000256" key="8">
    <source>
        <dbReference type="ARBA" id="ARBA00022723"/>
    </source>
</evidence>
<feature type="domain" description="Aminopeptidase P N-terminal" evidence="16">
    <location>
        <begin position="68"/>
        <end position="199"/>
    </location>
</feature>
<comment type="similarity">
    <text evidence="4 14">Belongs to the peptidase M24B family.</text>
</comment>
<dbReference type="InterPro" id="IPR029149">
    <property type="entry name" value="Creatin/AminoP/Spt16_N"/>
</dbReference>
<evidence type="ECO:0000256" key="12">
    <source>
        <dbReference type="ARBA" id="ARBA00030849"/>
    </source>
</evidence>
<keyword evidence="8 14" id="KW-0479">Metal-binding</keyword>
<dbReference type="SUPFAM" id="SSF53092">
    <property type="entry name" value="Creatinase/prolidase N-terminal domain"/>
    <property type="match status" value="1"/>
</dbReference>
<dbReference type="PANTHER" id="PTHR43226:SF3">
    <property type="entry name" value="XAA-PRO AMINOPEPTIDASE AN0832-RELATED"/>
    <property type="match status" value="1"/>
</dbReference>
<reference evidence="17" key="1">
    <citation type="submission" date="2023-06" db="EMBL/GenBank/DDBJ databases">
        <title>Genome-scale phylogeny and comparative genomics of the fungal order Sordariales.</title>
        <authorList>
            <consortium name="Lawrence Berkeley National Laboratory"/>
            <person name="Hensen N."/>
            <person name="Bonometti L."/>
            <person name="Westerberg I."/>
            <person name="Brannstrom I.O."/>
            <person name="Guillou S."/>
            <person name="Cros-Aarteil S."/>
            <person name="Calhoun S."/>
            <person name="Haridas S."/>
            <person name="Kuo A."/>
            <person name="Mondo S."/>
            <person name="Pangilinan J."/>
            <person name="Riley R."/>
            <person name="LaButti K."/>
            <person name="Andreopoulos B."/>
            <person name="Lipzen A."/>
            <person name="Chen C."/>
            <person name="Yanf M."/>
            <person name="Daum C."/>
            <person name="Ng V."/>
            <person name="Clum A."/>
            <person name="Steindorff A."/>
            <person name="Ohm R."/>
            <person name="Martin F."/>
            <person name="Silar P."/>
            <person name="Natvig D."/>
            <person name="Lalanne C."/>
            <person name="Gautier V."/>
            <person name="Ament-velasquez S.L."/>
            <person name="Kruys A."/>
            <person name="Hutchinson M.I."/>
            <person name="Powell A.J."/>
            <person name="Barry K."/>
            <person name="Miller A.N."/>
            <person name="Grigoriev I.V."/>
            <person name="Debuchy R."/>
            <person name="Gladieux P."/>
            <person name="Thoren M.H."/>
            <person name="Johannesson H."/>
        </authorList>
    </citation>
    <scope>NUCLEOTIDE SEQUENCE</scope>
    <source>
        <strain evidence="17">SMH3187-1</strain>
    </source>
</reference>
<dbReference type="InterPro" id="IPR000994">
    <property type="entry name" value="Pept_M24"/>
</dbReference>
<dbReference type="InterPro" id="IPR052433">
    <property type="entry name" value="X-Pro_dipept-like"/>
</dbReference>
<keyword evidence="18" id="KW-1185">Reference proteome</keyword>
<dbReference type="InterPro" id="IPR036005">
    <property type="entry name" value="Creatinase/aminopeptidase-like"/>
</dbReference>
<protein>
    <recommendedName>
        <fullName evidence="5">Xaa-Pro aminopeptidase</fullName>
        <ecNumber evidence="5">3.4.11.9</ecNumber>
    </recommendedName>
    <alternativeName>
        <fullName evidence="12">Aminoacylproline aminopeptidase</fullName>
    </alternativeName>
    <alternativeName>
        <fullName evidence="13">Prolidase</fullName>
    </alternativeName>
</protein>
<dbReference type="Pfam" id="PF05195">
    <property type="entry name" value="AMP_N"/>
    <property type="match status" value="1"/>
</dbReference>
<dbReference type="Pfam" id="PF00557">
    <property type="entry name" value="Peptidase_M24"/>
    <property type="match status" value="1"/>
</dbReference>
<evidence type="ECO:0000313" key="17">
    <source>
        <dbReference type="EMBL" id="KAK0738213.1"/>
    </source>
</evidence>
<evidence type="ECO:0000256" key="9">
    <source>
        <dbReference type="ARBA" id="ARBA00022801"/>
    </source>
</evidence>
<sequence length="556" mass="61882">MDAIEGDFVLVDKADIEGLPTKPDAGRAEDKPSRRPIEERAKERQERQEKQKSVERWLNDEGGHLGKFPAKTHARKVAKQLGNPRGLICLPGQETSTFEDSDMGPEFRQRRYFYYLAGVDFPGCCVTYEMPYDWLVLWIPITDARRFLWYGSTPGPEECLAMSHVDEVRYIGGLERYLTASLAPGRALAPGSTLYVLHPNQTPRMENYKGVVQVDTASLKPAMNAARVIKTDFEVAMIKRANAISGAAHKAVMTRLKRLSNEREIEAIFRGVCRAHGAKHQAYPVIAGSGVNASTLHYDSNDQPLEGRQLVCLDAGTEWKCYASDITRTMPLNGTFSPEAAEIHAIVERMQAECFKRVLPGVTFASLHVQACIVAVEELLRLGILQNGTAEEILARGTVAAFFPHGLGHHVGLEVHDSSGSQPLLAGYLSVPRTSGMVGKRGCITDEAAARMWREVVVARDHHSMMVVPVQAKQRLEKNMVVTVEPGIYFCRPYLEEWFFKNANHAKHINKEVVEKYYPVGGVRIEDCIAITDKGFDNLTSAPKGEEMLKIINSGY</sequence>
<keyword evidence="6" id="KW-0031">Aminopeptidase</keyword>
<comment type="catalytic activity">
    <reaction evidence="1">
        <text>Release of any N-terminal amino acid, including proline, that is linked to proline, even from a dipeptide or tripeptide.</text>
        <dbReference type="EC" id="3.4.11.9"/>
    </reaction>
</comment>
<proteinExistence type="inferred from homology"/>
<dbReference type="PANTHER" id="PTHR43226">
    <property type="entry name" value="XAA-PRO AMINOPEPTIDASE 3"/>
    <property type="match status" value="1"/>
</dbReference>
<evidence type="ECO:0000256" key="14">
    <source>
        <dbReference type="RuleBase" id="RU000590"/>
    </source>
</evidence>
<comment type="caution">
    <text evidence="17">The sequence shown here is derived from an EMBL/GenBank/DDBJ whole genome shotgun (WGS) entry which is preliminary data.</text>
</comment>
<keyword evidence="9" id="KW-0378">Hydrolase</keyword>
<feature type="region of interest" description="Disordered" evidence="15">
    <location>
        <begin position="1"/>
        <end position="56"/>
    </location>
</feature>
<evidence type="ECO:0000256" key="4">
    <source>
        <dbReference type="ARBA" id="ARBA00008766"/>
    </source>
</evidence>
<dbReference type="SUPFAM" id="SSF55920">
    <property type="entry name" value="Creatinase/aminopeptidase"/>
    <property type="match status" value="1"/>
</dbReference>
<evidence type="ECO:0000256" key="15">
    <source>
        <dbReference type="SAM" id="MobiDB-lite"/>
    </source>
</evidence>
<evidence type="ECO:0000313" key="18">
    <source>
        <dbReference type="Proteomes" id="UP001172155"/>
    </source>
</evidence>
<feature type="compositionally biased region" description="Basic and acidic residues" evidence="15">
    <location>
        <begin position="24"/>
        <end position="56"/>
    </location>
</feature>
<evidence type="ECO:0000256" key="13">
    <source>
        <dbReference type="ARBA" id="ARBA00032413"/>
    </source>
</evidence>
<dbReference type="CDD" id="cd01087">
    <property type="entry name" value="Prolidase"/>
    <property type="match status" value="1"/>
</dbReference>
<dbReference type="Gene3D" id="3.40.350.10">
    <property type="entry name" value="Creatinase/prolidase N-terminal domain"/>
    <property type="match status" value="1"/>
</dbReference>
<dbReference type="GO" id="GO:0006508">
    <property type="term" value="P:proteolysis"/>
    <property type="evidence" value="ECO:0007669"/>
    <property type="project" value="UniProtKB-KW"/>
</dbReference>
<evidence type="ECO:0000259" key="16">
    <source>
        <dbReference type="SMART" id="SM01011"/>
    </source>
</evidence>
<evidence type="ECO:0000256" key="5">
    <source>
        <dbReference type="ARBA" id="ARBA00012574"/>
    </source>
</evidence>
<dbReference type="AlphaFoldDB" id="A0AA40EIH8"/>
<dbReference type="GO" id="GO:0030145">
    <property type="term" value="F:manganese ion binding"/>
    <property type="evidence" value="ECO:0007669"/>
    <property type="project" value="InterPro"/>
</dbReference>
<evidence type="ECO:0000256" key="6">
    <source>
        <dbReference type="ARBA" id="ARBA00022438"/>
    </source>
</evidence>
<evidence type="ECO:0000256" key="7">
    <source>
        <dbReference type="ARBA" id="ARBA00022670"/>
    </source>
</evidence>
<dbReference type="InterPro" id="IPR007865">
    <property type="entry name" value="Aminopep_P_N"/>
</dbReference>
<evidence type="ECO:0000256" key="3">
    <source>
        <dbReference type="ARBA" id="ARBA00002443"/>
    </source>
</evidence>
<evidence type="ECO:0000256" key="1">
    <source>
        <dbReference type="ARBA" id="ARBA00001424"/>
    </source>
</evidence>
<accession>A0AA40EIH8</accession>
<dbReference type="Proteomes" id="UP001172155">
    <property type="component" value="Unassembled WGS sequence"/>
</dbReference>
<evidence type="ECO:0000256" key="11">
    <source>
        <dbReference type="ARBA" id="ARBA00023211"/>
    </source>
</evidence>
<comment type="function">
    <text evidence="3">Catalyzes the removal of a penultimate prolyl residue from the N-termini of peptides.</text>
</comment>
<comment type="cofactor">
    <cofactor evidence="2">
        <name>Mn(2+)</name>
        <dbReference type="ChEBI" id="CHEBI:29035"/>
    </cofactor>
</comment>
<name>A0AA40EIH8_9PEZI</name>
<evidence type="ECO:0000256" key="10">
    <source>
        <dbReference type="ARBA" id="ARBA00023049"/>
    </source>
</evidence>
<keyword evidence="11" id="KW-0464">Manganese</keyword>
<dbReference type="PROSITE" id="PS00491">
    <property type="entry name" value="PROLINE_PEPTIDASE"/>
    <property type="match status" value="1"/>
</dbReference>
<keyword evidence="10" id="KW-0482">Metalloprotease</keyword>
<evidence type="ECO:0000256" key="2">
    <source>
        <dbReference type="ARBA" id="ARBA00001936"/>
    </source>
</evidence>
<gene>
    <name evidence="17" type="ORF">B0T18DRAFT_433056</name>
</gene>